<organism evidence="2 3">
    <name type="scientific">Parachaetomium inaequale</name>
    <dbReference type="NCBI Taxonomy" id="2588326"/>
    <lineage>
        <taxon>Eukaryota</taxon>
        <taxon>Fungi</taxon>
        <taxon>Dikarya</taxon>
        <taxon>Ascomycota</taxon>
        <taxon>Pezizomycotina</taxon>
        <taxon>Sordariomycetes</taxon>
        <taxon>Sordariomycetidae</taxon>
        <taxon>Sordariales</taxon>
        <taxon>Chaetomiaceae</taxon>
        <taxon>Parachaetomium</taxon>
    </lineage>
</organism>
<comment type="caution">
    <text evidence="2">The sequence shown here is derived from an EMBL/GenBank/DDBJ whole genome shotgun (WGS) entry which is preliminary data.</text>
</comment>
<dbReference type="AlphaFoldDB" id="A0AAN6P7R4"/>
<feature type="transmembrane region" description="Helical" evidence="1">
    <location>
        <begin position="222"/>
        <end position="245"/>
    </location>
</feature>
<feature type="transmembrane region" description="Helical" evidence="1">
    <location>
        <begin position="310"/>
        <end position="328"/>
    </location>
</feature>
<feature type="transmembrane region" description="Helical" evidence="1">
    <location>
        <begin position="49"/>
        <end position="70"/>
    </location>
</feature>
<dbReference type="EMBL" id="MU854624">
    <property type="protein sequence ID" value="KAK4032315.1"/>
    <property type="molecule type" value="Genomic_DNA"/>
</dbReference>
<evidence type="ECO:0000256" key="1">
    <source>
        <dbReference type="SAM" id="Phobius"/>
    </source>
</evidence>
<name>A0AAN6P7R4_9PEZI</name>
<accession>A0AAN6P7R4</accession>
<feature type="transmembrane region" description="Helical" evidence="1">
    <location>
        <begin position="186"/>
        <end position="210"/>
    </location>
</feature>
<keyword evidence="1" id="KW-1133">Transmembrane helix</keyword>
<protein>
    <submittedName>
        <fullName evidence="2">Uncharacterized protein</fullName>
    </submittedName>
</protein>
<evidence type="ECO:0000313" key="2">
    <source>
        <dbReference type="EMBL" id="KAK4032315.1"/>
    </source>
</evidence>
<feature type="non-terminal residue" evidence="2">
    <location>
        <position position="376"/>
    </location>
</feature>
<keyword evidence="1" id="KW-0472">Membrane</keyword>
<reference evidence="3" key="1">
    <citation type="journal article" date="2023" name="Mol. Phylogenet. Evol.">
        <title>Genome-scale phylogeny and comparative genomics of the fungal order Sordariales.</title>
        <authorList>
            <person name="Hensen N."/>
            <person name="Bonometti L."/>
            <person name="Westerberg I."/>
            <person name="Brannstrom I.O."/>
            <person name="Guillou S."/>
            <person name="Cros-Aarteil S."/>
            <person name="Calhoun S."/>
            <person name="Haridas S."/>
            <person name="Kuo A."/>
            <person name="Mondo S."/>
            <person name="Pangilinan J."/>
            <person name="Riley R."/>
            <person name="LaButti K."/>
            <person name="Andreopoulos B."/>
            <person name="Lipzen A."/>
            <person name="Chen C."/>
            <person name="Yan M."/>
            <person name="Daum C."/>
            <person name="Ng V."/>
            <person name="Clum A."/>
            <person name="Steindorff A."/>
            <person name="Ohm R.A."/>
            <person name="Martin F."/>
            <person name="Silar P."/>
            <person name="Natvig D.O."/>
            <person name="Lalanne C."/>
            <person name="Gautier V."/>
            <person name="Ament-Velasquez S.L."/>
            <person name="Kruys A."/>
            <person name="Hutchinson M.I."/>
            <person name="Powell A.J."/>
            <person name="Barry K."/>
            <person name="Miller A.N."/>
            <person name="Grigoriev I.V."/>
            <person name="Debuchy R."/>
            <person name="Gladieux P."/>
            <person name="Hiltunen Thoren M."/>
            <person name="Johannesson H."/>
        </authorList>
    </citation>
    <scope>NUCLEOTIDE SEQUENCE [LARGE SCALE GENOMIC DNA]</scope>
    <source>
        <strain evidence="3">CBS 284.82</strain>
    </source>
</reference>
<gene>
    <name evidence="2" type="ORF">C8A01DRAFT_20601</name>
</gene>
<sequence length="376" mass="41654">MAPINGDSKWNGAETLEKLCSGLAPLLSLFGEQVTRQFLSVSLGWSDHLMLASGPIGIIPVVASAIRIAGPEWLKALIGKGRDEPPLVEKELLSSTSKEVCEAWTGTNFSRTKGLLPSGSITALMLTADGKILDWQRRLPSTTVKDQKTSPRNDRELQKLREMANAAPNFTLNHRNPNRLGRFENWFYAVTSVALQITAFIISCLIAYQWQLFGSDRKRQDAGFGSYAACSTLLFIGLLGCGYVVDAVTTERTWKYRAKDQDPTKCPLALVWLQRECTVYDQYFAAYAVFNPPPNNLDVRTSTWNREAKDYRAVVTGSAATTVVGFILQLYGRWAMIWIISLVQLAQTLLATGLRSLACRKLAPNPPTIKLTSSQE</sequence>
<evidence type="ECO:0000313" key="3">
    <source>
        <dbReference type="Proteomes" id="UP001303115"/>
    </source>
</evidence>
<keyword evidence="3" id="KW-1185">Reference proteome</keyword>
<keyword evidence="1" id="KW-0812">Transmembrane</keyword>
<dbReference type="Proteomes" id="UP001303115">
    <property type="component" value="Unassembled WGS sequence"/>
</dbReference>
<feature type="transmembrane region" description="Helical" evidence="1">
    <location>
        <begin position="334"/>
        <end position="354"/>
    </location>
</feature>
<proteinExistence type="predicted"/>